<dbReference type="Pfam" id="PF11528">
    <property type="entry name" value="DUF3224"/>
    <property type="match status" value="1"/>
</dbReference>
<keyword evidence="2" id="KW-1185">Reference proteome</keyword>
<evidence type="ECO:0000313" key="2">
    <source>
        <dbReference type="Proteomes" id="UP000077355"/>
    </source>
</evidence>
<gene>
    <name evidence="1" type="ORF">PBAT_09580</name>
</gene>
<dbReference type="Proteomes" id="UP000077355">
    <property type="component" value="Unassembled WGS sequence"/>
</dbReference>
<dbReference type="OrthoDB" id="2989250at2"/>
<dbReference type="EMBL" id="LVJI01000014">
    <property type="protein sequence ID" value="OAB46903.1"/>
    <property type="molecule type" value="Genomic_DNA"/>
</dbReference>
<dbReference type="Gene3D" id="2.40.350.10">
    <property type="entry name" value="SO1590-like"/>
    <property type="match status" value="1"/>
</dbReference>
<dbReference type="InterPro" id="IPR023159">
    <property type="entry name" value="SO1590-like_sf"/>
</dbReference>
<dbReference type="InterPro" id="IPR021607">
    <property type="entry name" value="DUF3224"/>
</dbReference>
<dbReference type="SUPFAM" id="SSF159238">
    <property type="entry name" value="SO1590-like"/>
    <property type="match status" value="1"/>
</dbReference>
<dbReference type="RefSeq" id="WP_068648909.1">
    <property type="nucleotide sequence ID" value="NZ_CP043611.1"/>
</dbReference>
<accession>A0A168PM90</accession>
<protein>
    <recommendedName>
        <fullName evidence="3">DUF3224 domain-containing protein</fullName>
    </recommendedName>
</protein>
<proteinExistence type="predicted"/>
<organism evidence="1 2">
    <name type="scientific">Paenibacillus antarcticus</name>
    <dbReference type="NCBI Taxonomy" id="253703"/>
    <lineage>
        <taxon>Bacteria</taxon>
        <taxon>Bacillati</taxon>
        <taxon>Bacillota</taxon>
        <taxon>Bacilli</taxon>
        <taxon>Bacillales</taxon>
        <taxon>Paenibacillaceae</taxon>
        <taxon>Paenibacillus</taxon>
    </lineage>
</organism>
<evidence type="ECO:0008006" key="3">
    <source>
        <dbReference type="Google" id="ProtNLM"/>
    </source>
</evidence>
<comment type="caution">
    <text evidence="1">The sequence shown here is derived from an EMBL/GenBank/DDBJ whole genome shotgun (WGS) entry which is preliminary data.</text>
</comment>
<sequence>MTNSMQVKANFKLTKANEVIFSEIEGGTKLTQGCFTMEYSGGLHGEGVLQELKCYLPDGSATVYGLERITGCIEGKSGSLVLVHDGRYENGELTSHRKVMNGSGTGEWTGIFGEINFESGSADQFTITFDYYIE</sequence>
<reference evidence="1 2" key="1">
    <citation type="submission" date="2016-03" db="EMBL/GenBank/DDBJ databases">
        <title>Draft genome sequence of Paenibacillus antarcticus CECT 5836.</title>
        <authorList>
            <person name="Shin S.-K."/>
            <person name="Yi H."/>
        </authorList>
    </citation>
    <scope>NUCLEOTIDE SEQUENCE [LARGE SCALE GENOMIC DNA]</scope>
    <source>
        <strain evidence="1 2">CECT 5836</strain>
    </source>
</reference>
<dbReference type="AlphaFoldDB" id="A0A168PM90"/>
<evidence type="ECO:0000313" key="1">
    <source>
        <dbReference type="EMBL" id="OAB46903.1"/>
    </source>
</evidence>
<name>A0A168PM90_9BACL</name>